<dbReference type="EMBL" id="PGGS01001137">
    <property type="protein sequence ID" value="PNH00849.1"/>
    <property type="molecule type" value="Genomic_DNA"/>
</dbReference>
<dbReference type="OrthoDB" id="537465at2759"/>
<gene>
    <name evidence="1" type="ORF">TSOC_013306</name>
</gene>
<accession>A0A2J7ZKQ1</accession>
<keyword evidence="2" id="KW-1185">Reference proteome</keyword>
<comment type="caution">
    <text evidence="1">The sequence shown here is derived from an EMBL/GenBank/DDBJ whole genome shotgun (WGS) entry which is preliminary data.</text>
</comment>
<evidence type="ECO:0000313" key="2">
    <source>
        <dbReference type="Proteomes" id="UP000236333"/>
    </source>
</evidence>
<reference evidence="1 2" key="1">
    <citation type="journal article" date="2017" name="Mol. Biol. Evol.">
        <title>The 4-celled Tetrabaena socialis nuclear genome reveals the essential components for genetic control of cell number at the origin of multicellularity in the volvocine lineage.</title>
        <authorList>
            <person name="Featherston J."/>
            <person name="Arakaki Y."/>
            <person name="Hanschen E.R."/>
            <person name="Ferris P.J."/>
            <person name="Michod R.E."/>
            <person name="Olson B.J.S.C."/>
            <person name="Nozaki H."/>
            <person name="Durand P.M."/>
        </authorList>
    </citation>
    <scope>NUCLEOTIDE SEQUENCE [LARGE SCALE GENOMIC DNA]</scope>
    <source>
        <strain evidence="1 2">NIES-571</strain>
    </source>
</reference>
<protein>
    <submittedName>
        <fullName evidence="1">Uncharacterized protein</fullName>
    </submittedName>
</protein>
<evidence type="ECO:0000313" key="1">
    <source>
        <dbReference type="EMBL" id="PNH00849.1"/>
    </source>
</evidence>
<dbReference type="Proteomes" id="UP000236333">
    <property type="component" value="Unassembled WGS sequence"/>
</dbReference>
<organism evidence="1 2">
    <name type="scientific">Tetrabaena socialis</name>
    <dbReference type="NCBI Taxonomy" id="47790"/>
    <lineage>
        <taxon>Eukaryota</taxon>
        <taxon>Viridiplantae</taxon>
        <taxon>Chlorophyta</taxon>
        <taxon>core chlorophytes</taxon>
        <taxon>Chlorophyceae</taxon>
        <taxon>CS clade</taxon>
        <taxon>Chlamydomonadales</taxon>
        <taxon>Tetrabaenaceae</taxon>
        <taxon>Tetrabaena</taxon>
    </lineage>
</organism>
<dbReference type="AlphaFoldDB" id="A0A2J7ZKQ1"/>
<proteinExistence type="predicted"/>
<sequence length="224" mass="25287">MEEIKEGISSKSVAGGSSREQRQVRWFNGRGITLTHRFGELSFDVKGKNDEVLCVASYGAGPLGAVLGIELKKKLSWQGMRQAETEFYLWQSSSQYPFCQVITDMRIGGAYYSEGINDTGNMVVRYRVFNNMEQLYEFMAKLIYGLPKDLNDRLLPRADPKLSVSFPQELLEPRRVKPRLGRYEAMQQLSGGLPPGLAALKLISDKRAEEDDVANLRDVADYFS</sequence>
<name>A0A2J7ZKQ1_9CHLO</name>